<gene>
    <name evidence="2" type="ORF">CGOC_LOCUS3923</name>
</gene>
<evidence type="ECO:0000256" key="1">
    <source>
        <dbReference type="SAM" id="MobiDB-lite"/>
    </source>
</evidence>
<keyword evidence="3" id="KW-1185">Reference proteome</keyword>
<reference evidence="2 3" key="1">
    <citation type="submission" date="2018-11" db="EMBL/GenBank/DDBJ databases">
        <authorList>
            <consortium name="Pathogen Informatics"/>
        </authorList>
    </citation>
    <scope>NUCLEOTIDE SEQUENCE [LARGE SCALE GENOMIC DNA]</scope>
</reference>
<feature type="compositionally biased region" description="Basic and acidic residues" evidence="1">
    <location>
        <begin position="152"/>
        <end position="166"/>
    </location>
</feature>
<dbReference type="EMBL" id="UYRV01010222">
    <property type="protein sequence ID" value="VDK57261.1"/>
    <property type="molecule type" value="Genomic_DNA"/>
</dbReference>
<feature type="region of interest" description="Disordered" evidence="1">
    <location>
        <begin position="142"/>
        <end position="166"/>
    </location>
</feature>
<name>A0A3P6SUN7_CYLGO</name>
<protein>
    <submittedName>
        <fullName evidence="2">Uncharacterized protein</fullName>
    </submittedName>
</protein>
<proteinExistence type="predicted"/>
<dbReference type="AlphaFoldDB" id="A0A3P6SUN7"/>
<dbReference type="Proteomes" id="UP000271889">
    <property type="component" value="Unassembled WGS sequence"/>
</dbReference>
<evidence type="ECO:0000313" key="3">
    <source>
        <dbReference type="Proteomes" id="UP000271889"/>
    </source>
</evidence>
<dbReference type="OrthoDB" id="5874982at2759"/>
<organism evidence="2 3">
    <name type="scientific">Cylicostephanus goldi</name>
    <name type="common">Nematode worm</name>
    <dbReference type="NCBI Taxonomy" id="71465"/>
    <lineage>
        <taxon>Eukaryota</taxon>
        <taxon>Metazoa</taxon>
        <taxon>Ecdysozoa</taxon>
        <taxon>Nematoda</taxon>
        <taxon>Chromadorea</taxon>
        <taxon>Rhabditida</taxon>
        <taxon>Rhabditina</taxon>
        <taxon>Rhabditomorpha</taxon>
        <taxon>Strongyloidea</taxon>
        <taxon>Strongylidae</taxon>
        <taxon>Cylicostephanus</taxon>
    </lineage>
</organism>
<accession>A0A3P6SUN7</accession>
<evidence type="ECO:0000313" key="2">
    <source>
        <dbReference type="EMBL" id="VDK57261.1"/>
    </source>
</evidence>
<sequence length="166" mass="18597">MTVYTIQVIGTFLVVLLRVLRGLCKLLLWDEEDYEEEAEELRLGRQRKILEKEEFKRLRRAERAKKRAEIAARQVTQLLANGAPRNAAKCMPTSDISESLNSECDADEQRVSPVTAAGPTIIAETLNNGHVAVTNIDTDATSSSTLRHRFHHDSGDSSHSHEEAMV</sequence>